<gene>
    <name evidence="3" type="primary">pipB2</name>
    <name evidence="3" type="ORF">RIdsm_02232</name>
</gene>
<reference evidence="3 4" key="1">
    <citation type="submission" date="2018-08" db="EMBL/GenBank/DDBJ databases">
        <title>Genetic Globetrotter - A new plasmid hitch-hiking vast phylogenetic and geographic distances.</title>
        <authorList>
            <person name="Vollmers J."/>
            <person name="Petersen J."/>
        </authorList>
    </citation>
    <scope>NUCLEOTIDE SEQUENCE [LARGE SCALE GENOMIC DNA]</scope>
    <source>
        <strain evidence="3 4">DSM 26383</strain>
    </source>
</reference>
<sequence length="578" mass="64190">MSRSDKPDILGWFGLNRRPVWTVARWLGPLFSIVMFLLFAMALSAAFVMLGHALFDFGLDAPRAGFGTGAVIVALLGAPFVIWRAIVAQKQADVAEQGHITDRINKAVEGLGTEKVVSRVWRNVTYKLDGEVRTGFEGRDEDFKLPEGAQNVERGEWKVADRTRPNLEVRIGAIYALERIAQDGDRDHVQIMEILCAYIRQNAPAPQTDDWPQLEIKESEDDGPLEADWGERLEAFREAQRRAQVGLKPREDIQVALTVLGRRRPEERLLEARRGDAAEDAAFIFDLQCPEYDGPEDGHDPSALDAYLKALGDWEKSLHGYEGYRLDLRNADLRGADLSGLNLNGAKLTGSFLQGADLGGAQLRGANLWDARLQGADVGEAQLQGANLVLTRLQGANLVEARLQGANFWKARLQGTQLWEARLQRASLVEVRSQGANLWEARLQGANLGRARLQGADLWEARLQVAFLREARLQGAFLVEARFDAQTDVTTATLRGAAVRSFDCSDVPQIAEHLEEMYGDGSVTLPKGVAWPKHWPEHALDGVAETEDGERIGLFIYEWRKWQADPGAYEPPKDADEG</sequence>
<dbReference type="Pfam" id="PF00805">
    <property type="entry name" value="Pentapeptide"/>
    <property type="match status" value="3"/>
</dbReference>
<keyword evidence="2" id="KW-1133">Transmembrane helix</keyword>
<dbReference type="SUPFAM" id="SSF141571">
    <property type="entry name" value="Pentapeptide repeat-like"/>
    <property type="match status" value="2"/>
</dbReference>
<accession>A0A5P3ACI5</accession>
<dbReference type="AlphaFoldDB" id="A0A5P3ACI5"/>
<dbReference type="Gene3D" id="2.160.20.80">
    <property type="entry name" value="E3 ubiquitin-protein ligase SopA"/>
    <property type="match status" value="1"/>
</dbReference>
<dbReference type="PANTHER" id="PTHR47485">
    <property type="entry name" value="THYLAKOID LUMENAL 17.4 KDA PROTEIN, CHLOROPLASTIC"/>
    <property type="match status" value="1"/>
</dbReference>
<keyword evidence="2" id="KW-0812">Transmembrane</keyword>
<evidence type="ECO:0000256" key="2">
    <source>
        <dbReference type="SAM" id="Phobius"/>
    </source>
</evidence>
<dbReference type="PANTHER" id="PTHR47485:SF1">
    <property type="entry name" value="THYLAKOID LUMENAL 17.4 KDA PROTEIN, CHLOROPLASTIC"/>
    <property type="match status" value="1"/>
</dbReference>
<protein>
    <submittedName>
        <fullName evidence="3">Type III effector pipB2</fullName>
    </submittedName>
</protein>
<feature type="transmembrane region" description="Helical" evidence="2">
    <location>
        <begin position="66"/>
        <end position="86"/>
    </location>
</feature>
<evidence type="ECO:0000313" key="4">
    <source>
        <dbReference type="Proteomes" id="UP000325785"/>
    </source>
</evidence>
<organism evidence="3 4">
    <name type="scientific">Roseovarius indicus</name>
    <dbReference type="NCBI Taxonomy" id="540747"/>
    <lineage>
        <taxon>Bacteria</taxon>
        <taxon>Pseudomonadati</taxon>
        <taxon>Pseudomonadota</taxon>
        <taxon>Alphaproteobacteria</taxon>
        <taxon>Rhodobacterales</taxon>
        <taxon>Roseobacteraceae</taxon>
        <taxon>Roseovarius</taxon>
    </lineage>
</organism>
<dbReference type="Proteomes" id="UP000325785">
    <property type="component" value="Chromosome"/>
</dbReference>
<dbReference type="EMBL" id="CP031598">
    <property type="protein sequence ID" value="QEW26433.1"/>
    <property type="molecule type" value="Genomic_DNA"/>
</dbReference>
<feature type="transmembrane region" description="Helical" evidence="2">
    <location>
        <begin position="30"/>
        <end position="54"/>
    </location>
</feature>
<evidence type="ECO:0000313" key="3">
    <source>
        <dbReference type="EMBL" id="QEW26433.1"/>
    </source>
</evidence>
<keyword evidence="1" id="KW-0677">Repeat</keyword>
<keyword evidence="2" id="KW-0472">Membrane</keyword>
<evidence type="ECO:0000256" key="1">
    <source>
        <dbReference type="ARBA" id="ARBA00022737"/>
    </source>
</evidence>
<dbReference type="KEGG" id="rid:RIdsm_02232"/>
<name>A0A5P3ACI5_9RHOB</name>
<proteinExistence type="predicted"/>
<dbReference type="InterPro" id="IPR001646">
    <property type="entry name" value="5peptide_repeat"/>
</dbReference>